<feature type="repeat" description="TPR" evidence="3">
    <location>
        <begin position="528"/>
        <end position="561"/>
    </location>
</feature>
<dbReference type="SUPFAM" id="SSF48452">
    <property type="entry name" value="TPR-like"/>
    <property type="match status" value="1"/>
</dbReference>
<feature type="transmembrane region" description="Helical" evidence="4">
    <location>
        <begin position="226"/>
        <end position="251"/>
    </location>
</feature>
<feature type="repeat" description="TPR" evidence="3">
    <location>
        <begin position="426"/>
        <end position="459"/>
    </location>
</feature>
<dbReference type="GO" id="GO:0000030">
    <property type="term" value="F:mannosyltransferase activity"/>
    <property type="evidence" value="ECO:0007669"/>
    <property type="project" value="TreeGrafter"/>
</dbReference>
<feature type="transmembrane region" description="Helical" evidence="4">
    <location>
        <begin position="101"/>
        <end position="120"/>
    </location>
</feature>
<dbReference type="Pfam" id="PF00515">
    <property type="entry name" value="TPR_1"/>
    <property type="match status" value="1"/>
</dbReference>
<dbReference type="GO" id="GO:0030968">
    <property type="term" value="P:endoplasmic reticulum unfolded protein response"/>
    <property type="evidence" value="ECO:0007669"/>
    <property type="project" value="TreeGrafter"/>
</dbReference>
<keyword evidence="1" id="KW-0677">Repeat</keyword>
<dbReference type="Proteomes" id="UP000316852">
    <property type="component" value="Unassembled WGS sequence"/>
</dbReference>
<feature type="transmembrane region" description="Helical" evidence="4">
    <location>
        <begin position="157"/>
        <end position="174"/>
    </location>
</feature>
<proteinExistence type="predicted"/>
<feature type="transmembrane region" description="Helical" evidence="4">
    <location>
        <begin position="127"/>
        <end position="145"/>
    </location>
</feature>
<evidence type="ECO:0000313" key="5">
    <source>
        <dbReference type="EMBL" id="TMQ57161.1"/>
    </source>
</evidence>
<accession>A0A538T0J9</accession>
<dbReference type="PANTHER" id="PTHR44227">
    <property type="match status" value="1"/>
</dbReference>
<sequence length="647" mass="72807">MAKNRAKSPQKQEKHKRSSGLGRWLLWLGAILVLTFVVYLPSLDNDFTNWDDNYYVTENPLVTHPDFKALLTAPFGGNYHPLTMASLALNYHWSGPRPAPYHWLNLLLHVANTALVFFFIRRLSGGRLWTTIAAALFFGIHPMHVESVAWIAERKDVLYALFYLLGLIAYLRYLEARRGAWLIATWLAFVLSVASKPAAVVFPLTLLAIDFFRRRPWKPRVMLEKIPFLVVSVAAGVLTVTAQQSAGAVAAPHQWTVFQKVLFASYGTVMYVVKLFAPLGLSAIYPYPTVEGAPIGREFYVAFVGLASLLPAVVYLCRRNRVVLFGLAFFFLNIALVLQFFSVGQAVMADRYTYLPYIGLFFGLAWWLDEKPGPSPAGVPVKPLVAGVMLLLVPVSLVQTWRRCDVWQNAGTLWNDTIRNYPGRIVDAYNNRGYYYLAIHRPEEALADFDQALALNSKVARVWVNKGDVLAELNRNDSAYVCFERAIELKPNYPEALSNRGGIKTRRGDLAGAVEDFSRAIALNPTFRDAYGNRAFVYFKMKEYEKSIADRRRAIELDPKHPGNYLHHGSIGLALQQLNRPREAIAAYDEAIRLAPAGDAQRVGNYYLRRSQAWWALHDSARALSDAREAARLGAKVEAAYLRELGG</sequence>
<evidence type="ECO:0000256" key="3">
    <source>
        <dbReference type="PROSITE-ProRule" id="PRU00339"/>
    </source>
</evidence>
<dbReference type="PROSITE" id="PS50005">
    <property type="entry name" value="TPR"/>
    <property type="match status" value="4"/>
</dbReference>
<name>A0A538T0J9_UNCEI</name>
<organism evidence="5 6">
    <name type="scientific">Eiseniibacteriota bacterium</name>
    <dbReference type="NCBI Taxonomy" id="2212470"/>
    <lineage>
        <taxon>Bacteria</taxon>
        <taxon>Candidatus Eiseniibacteriota</taxon>
    </lineage>
</organism>
<dbReference type="InterPro" id="IPR019734">
    <property type="entry name" value="TPR_rpt"/>
</dbReference>
<dbReference type="PANTHER" id="PTHR44227:SF3">
    <property type="entry name" value="PROTEIN O-MANNOSYL-TRANSFERASE TMTC4"/>
    <property type="match status" value="1"/>
</dbReference>
<feature type="repeat" description="TPR" evidence="3">
    <location>
        <begin position="494"/>
        <end position="527"/>
    </location>
</feature>
<dbReference type="GO" id="GO:0035269">
    <property type="term" value="P:protein O-linked glycosylation via mannose"/>
    <property type="evidence" value="ECO:0007669"/>
    <property type="project" value="TreeGrafter"/>
</dbReference>
<keyword evidence="2 3" id="KW-0802">TPR repeat</keyword>
<dbReference type="Pfam" id="PF13424">
    <property type="entry name" value="TPR_12"/>
    <property type="match status" value="1"/>
</dbReference>
<comment type="caution">
    <text evidence="5">The sequence shown here is derived from an EMBL/GenBank/DDBJ whole genome shotgun (WGS) entry which is preliminary data.</text>
</comment>
<evidence type="ECO:0000256" key="2">
    <source>
        <dbReference type="ARBA" id="ARBA00022803"/>
    </source>
</evidence>
<evidence type="ECO:0000256" key="1">
    <source>
        <dbReference type="ARBA" id="ARBA00022737"/>
    </source>
</evidence>
<reference evidence="5 6" key="1">
    <citation type="journal article" date="2019" name="Nat. Microbiol.">
        <title>Mediterranean grassland soil C-N compound turnover is dependent on rainfall and depth, and is mediated by genomically divergent microorganisms.</title>
        <authorList>
            <person name="Diamond S."/>
            <person name="Andeer P.F."/>
            <person name="Li Z."/>
            <person name="Crits-Christoph A."/>
            <person name="Burstein D."/>
            <person name="Anantharaman K."/>
            <person name="Lane K.R."/>
            <person name="Thomas B.C."/>
            <person name="Pan C."/>
            <person name="Northen T.R."/>
            <person name="Banfield J.F."/>
        </authorList>
    </citation>
    <scope>NUCLEOTIDE SEQUENCE [LARGE SCALE GENOMIC DNA]</scope>
    <source>
        <strain evidence="5">WS_6</strain>
    </source>
</reference>
<keyword evidence="4" id="KW-0472">Membrane</keyword>
<dbReference type="AlphaFoldDB" id="A0A538T0J9"/>
<protein>
    <submittedName>
        <fullName evidence="5">Tetratricopeptide repeat protein</fullName>
    </submittedName>
</protein>
<dbReference type="Pfam" id="PF13414">
    <property type="entry name" value="TPR_11"/>
    <property type="match status" value="1"/>
</dbReference>
<feature type="transmembrane region" description="Helical" evidence="4">
    <location>
        <begin position="181"/>
        <end position="206"/>
    </location>
</feature>
<dbReference type="SMART" id="SM00028">
    <property type="entry name" value="TPR"/>
    <property type="match status" value="6"/>
</dbReference>
<feature type="transmembrane region" description="Helical" evidence="4">
    <location>
        <begin position="263"/>
        <end position="287"/>
    </location>
</feature>
<feature type="transmembrane region" description="Helical" evidence="4">
    <location>
        <begin position="21"/>
        <end position="40"/>
    </location>
</feature>
<dbReference type="InterPro" id="IPR052346">
    <property type="entry name" value="O-mannosyl-transferase_TMTC"/>
</dbReference>
<feature type="repeat" description="TPR" evidence="3">
    <location>
        <begin position="460"/>
        <end position="493"/>
    </location>
</feature>
<feature type="transmembrane region" description="Helical" evidence="4">
    <location>
        <begin position="322"/>
        <end position="341"/>
    </location>
</feature>
<dbReference type="Gene3D" id="1.25.40.10">
    <property type="entry name" value="Tetratricopeptide repeat domain"/>
    <property type="match status" value="3"/>
</dbReference>
<keyword evidence="4" id="KW-0812">Transmembrane</keyword>
<dbReference type="EMBL" id="VBOW01000068">
    <property type="protein sequence ID" value="TMQ57161.1"/>
    <property type="molecule type" value="Genomic_DNA"/>
</dbReference>
<dbReference type="InterPro" id="IPR011990">
    <property type="entry name" value="TPR-like_helical_dom_sf"/>
</dbReference>
<evidence type="ECO:0000313" key="6">
    <source>
        <dbReference type="Proteomes" id="UP000316852"/>
    </source>
</evidence>
<keyword evidence="4" id="KW-1133">Transmembrane helix</keyword>
<gene>
    <name evidence="5" type="ORF">E6K76_11075</name>
</gene>
<evidence type="ECO:0000256" key="4">
    <source>
        <dbReference type="SAM" id="Phobius"/>
    </source>
</evidence>
<feature type="transmembrane region" description="Helical" evidence="4">
    <location>
        <begin position="299"/>
        <end position="317"/>
    </location>
</feature>